<dbReference type="EMBL" id="MN079121">
    <property type="protein sequence ID" value="QEA06008.1"/>
    <property type="molecule type" value="Genomic_DNA"/>
</dbReference>
<protein>
    <recommendedName>
        <fullName evidence="7">SURF1-like protein</fullName>
    </recommendedName>
</protein>
<dbReference type="InterPro" id="IPR045214">
    <property type="entry name" value="Surf1/Surf4"/>
</dbReference>
<dbReference type="GO" id="GO:0016020">
    <property type="term" value="C:membrane"/>
    <property type="evidence" value="ECO:0007669"/>
    <property type="project" value="UniProtKB-SubCell"/>
</dbReference>
<evidence type="ECO:0000256" key="1">
    <source>
        <dbReference type="ARBA" id="ARBA00004370"/>
    </source>
</evidence>
<keyword evidence="3 5" id="KW-1133">Transmembrane helix</keyword>
<dbReference type="PANTHER" id="PTHR23427:SF2">
    <property type="entry name" value="SURFEIT LOCUS PROTEIN 1"/>
    <property type="match status" value="1"/>
</dbReference>
<gene>
    <name evidence="6" type="ORF">KBTEX_02337</name>
</gene>
<feature type="transmembrane region" description="Helical" evidence="5">
    <location>
        <begin position="211"/>
        <end position="231"/>
    </location>
</feature>
<evidence type="ECO:0008006" key="7">
    <source>
        <dbReference type="Google" id="ProtNLM"/>
    </source>
</evidence>
<dbReference type="PROSITE" id="PS50895">
    <property type="entry name" value="SURF1"/>
    <property type="match status" value="1"/>
</dbReference>
<evidence type="ECO:0000256" key="2">
    <source>
        <dbReference type="ARBA" id="ARBA00022692"/>
    </source>
</evidence>
<proteinExistence type="predicted"/>
<evidence type="ECO:0000256" key="3">
    <source>
        <dbReference type="ARBA" id="ARBA00022989"/>
    </source>
</evidence>
<dbReference type="CDD" id="cd06662">
    <property type="entry name" value="SURF1"/>
    <property type="match status" value="1"/>
</dbReference>
<keyword evidence="4 5" id="KW-0472">Membrane</keyword>
<keyword evidence="2 5" id="KW-0812">Transmembrane</keyword>
<dbReference type="PANTHER" id="PTHR23427">
    <property type="entry name" value="SURFEIT LOCUS PROTEIN"/>
    <property type="match status" value="1"/>
</dbReference>
<evidence type="ECO:0000256" key="5">
    <source>
        <dbReference type="SAM" id="Phobius"/>
    </source>
</evidence>
<evidence type="ECO:0000313" key="6">
    <source>
        <dbReference type="EMBL" id="QEA06008.1"/>
    </source>
</evidence>
<dbReference type="InterPro" id="IPR002994">
    <property type="entry name" value="Surf1/Shy1"/>
</dbReference>
<accession>A0A5B8RDN5</accession>
<evidence type="ECO:0000256" key="4">
    <source>
        <dbReference type="ARBA" id="ARBA00023136"/>
    </source>
</evidence>
<dbReference type="AlphaFoldDB" id="A0A5B8RDN5"/>
<reference evidence="6" key="1">
    <citation type="submission" date="2019-06" db="EMBL/GenBank/DDBJ databases">
        <authorList>
            <person name="Murdoch R.W."/>
            <person name="Fathepure B."/>
        </authorList>
    </citation>
    <scope>NUCLEOTIDE SEQUENCE</scope>
</reference>
<name>A0A5B8RDN5_9ZZZZ</name>
<sequence>MRVGPFVFRPGRWPTLVTLVLLPVLIALGFWQIDRAHQKEALIAARESAAAAPVLALNAGLPTPEAGLHRLARARGRYDAGHQFLLDNQTRDGVPGYRIITPLRLEGTDAAVLVDRGWVAAPPRRSQLPDIAVAATPRTVRGRLGDGPSVGLRLGEAYHGDGSWPRRIQYLDFDVLAKALPYPVTPYLLRTGAAAEKARPETMRFGPRRHYGYAVQWFALATALLVIYIGVNTRLKGRHERD</sequence>
<comment type="subcellular location">
    <subcellularLocation>
        <location evidence="1">Membrane</location>
    </subcellularLocation>
</comment>
<organism evidence="6">
    <name type="scientific">uncultured organism</name>
    <dbReference type="NCBI Taxonomy" id="155900"/>
    <lineage>
        <taxon>unclassified sequences</taxon>
        <taxon>environmental samples</taxon>
    </lineage>
</organism>
<feature type="transmembrane region" description="Helical" evidence="5">
    <location>
        <begin position="12"/>
        <end position="31"/>
    </location>
</feature>
<dbReference type="Pfam" id="PF02104">
    <property type="entry name" value="SURF1"/>
    <property type="match status" value="1"/>
</dbReference>